<feature type="compositionally biased region" description="Pro residues" evidence="6">
    <location>
        <begin position="1"/>
        <end position="11"/>
    </location>
</feature>
<keyword evidence="9" id="KW-1185">Reference proteome</keyword>
<evidence type="ECO:0000256" key="4">
    <source>
        <dbReference type="ARBA" id="ARBA00022989"/>
    </source>
</evidence>
<dbReference type="Proteomes" id="UP001634747">
    <property type="component" value="Unassembled WGS sequence"/>
</dbReference>
<feature type="compositionally biased region" description="Basic and acidic residues" evidence="6">
    <location>
        <begin position="82"/>
        <end position="93"/>
    </location>
</feature>
<organism evidence="8 9">
    <name type="scientific">Terriglobus aquaticus</name>
    <dbReference type="NCBI Taxonomy" id="940139"/>
    <lineage>
        <taxon>Bacteria</taxon>
        <taxon>Pseudomonadati</taxon>
        <taxon>Acidobacteriota</taxon>
        <taxon>Terriglobia</taxon>
        <taxon>Terriglobales</taxon>
        <taxon>Acidobacteriaceae</taxon>
        <taxon>Terriglobus</taxon>
    </lineage>
</organism>
<dbReference type="InterPro" id="IPR042217">
    <property type="entry name" value="T4SS_VirB10/TrbI"/>
</dbReference>
<feature type="region of interest" description="Disordered" evidence="6">
    <location>
        <begin position="109"/>
        <end position="150"/>
    </location>
</feature>
<protein>
    <submittedName>
        <fullName evidence="8">TrbI/VirB10 family protein</fullName>
    </submittedName>
</protein>
<dbReference type="EMBL" id="JBJYXY010000001">
    <property type="protein sequence ID" value="MFN2976287.1"/>
    <property type="molecule type" value="Genomic_DNA"/>
</dbReference>
<name>A0ABW9KKG2_9BACT</name>
<evidence type="ECO:0000256" key="7">
    <source>
        <dbReference type="SAM" id="Phobius"/>
    </source>
</evidence>
<dbReference type="Gene3D" id="2.40.128.260">
    <property type="entry name" value="Type IV secretion system, VirB10/TraB/TrbI"/>
    <property type="match status" value="1"/>
</dbReference>
<reference evidence="8 9" key="1">
    <citation type="submission" date="2024-12" db="EMBL/GenBank/DDBJ databases">
        <authorList>
            <person name="Lee Y."/>
        </authorList>
    </citation>
    <scope>NUCLEOTIDE SEQUENCE [LARGE SCALE GENOMIC DNA]</scope>
    <source>
        <strain evidence="8 9">03SUJ4</strain>
    </source>
</reference>
<feature type="region of interest" description="Disordered" evidence="6">
    <location>
        <begin position="1"/>
        <end position="21"/>
    </location>
</feature>
<proteinExistence type="inferred from homology"/>
<evidence type="ECO:0000256" key="1">
    <source>
        <dbReference type="ARBA" id="ARBA00004167"/>
    </source>
</evidence>
<dbReference type="RefSeq" id="WP_263412227.1">
    <property type="nucleotide sequence ID" value="NZ_BAABBH010000001.1"/>
</dbReference>
<gene>
    <name evidence="8" type="ORF">ACK2TP_10985</name>
</gene>
<evidence type="ECO:0000256" key="6">
    <source>
        <dbReference type="SAM" id="MobiDB-lite"/>
    </source>
</evidence>
<feature type="region of interest" description="Disordered" evidence="6">
    <location>
        <begin position="176"/>
        <end position="235"/>
    </location>
</feature>
<evidence type="ECO:0000256" key="2">
    <source>
        <dbReference type="ARBA" id="ARBA00010265"/>
    </source>
</evidence>
<feature type="compositionally biased region" description="Polar residues" evidence="6">
    <location>
        <begin position="67"/>
        <end position="81"/>
    </location>
</feature>
<dbReference type="CDD" id="cd16429">
    <property type="entry name" value="VirB10"/>
    <property type="match status" value="1"/>
</dbReference>
<dbReference type="InterPro" id="IPR005498">
    <property type="entry name" value="T4SS_VirB10/TraB/TrbI"/>
</dbReference>
<feature type="region of interest" description="Disordered" evidence="6">
    <location>
        <begin position="55"/>
        <end position="93"/>
    </location>
</feature>
<evidence type="ECO:0000313" key="9">
    <source>
        <dbReference type="Proteomes" id="UP001634747"/>
    </source>
</evidence>
<keyword evidence="4 7" id="KW-1133">Transmembrane helix</keyword>
<comment type="caution">
    <text evidence="8">The sequence shown here is derived from an EMBL/GenBank/DDBJ whole genome shotgun (WGS) entry which is preliminary data.</text>
</comment>
<evidence type="ECO:0000313" key="8">
    <source>
        <dbReference type="EMBL" id="MFN2976287.1"/>
    </source>
</evidence>
<comment type="subcellular location">
    <subcellularLocation>
        <location evidence="1">Membrane</location>
        <topology evidence="1">Single-pass membrane protein</topology>
    </subcellularLocation>
</comment>
<feature type="compositionally biased region" description="Polar residues" evidence="6">
    <location>
        <begin position="134"/>
        <end position="143"/>
    </location>
</feature>
<accession>A0ABW9KKG2</accession>
<evidence type="ECO:0000256" key="5">
    <source>
        <dbReference type="ARBA" id="ARBA00023136"/>
    </source>
</evidence>
<feature type="transmembrane region" description="Helical" evidence="7">
    <location>
        <begin position="28"/>
        <end position="48"/>
    </location>
</feature>
<comment type="similarity">
    <text evidence="2">Belongs to the TrbI/VirB10 family.</text>
</comment>
<keyword evidence="3 7" id="KW-0812">Transmembrane</keyword>
<keyword evidence="5 7" id="KW-0472">Membrane</keyword>
<sequence length="445" mass="47164">MTDQNPNPPATVPAQREAVGPVKKSTPVIIALVVIVGLIGLANISSLVSGKKRTAPQSALPMRPATANPQQVSSFETQQATEAKRDSEDQQRRQELAAEMQQLQAAQNVPGPEAAGAPPMTSAQRSAMYGDSPNAPSKTSNVSQVQAEAKQKALEKEKVHQDAINSDTVAIDFAHPTTATPAEGPPTAQPTAVLGEREEMTPKSASETMAGSTRDDGEARRGGGAQAISDQQARLAGKSNPMAPYDFDSYQGQLYRVFEGTVLEGVVTNHIDGGLNGPILIMLTTDYYSHDHQQLLMPQGTRLIGTVQSVGNAQQRKMFVTFHRAICPDGFSLELDKYVGLDPLGTTGLATKVDHGYLQAFAAAAAVGGLGGLAQIGNSGSVLSPSTQIRDGISEQSAAEGEQVLNHFLNRLPIITLKEGSRARVYIGTDILIPSYAEHRVDLTL</sequence>
<dbReference type="Pfam" id="PF03743">
    <property type="entry name" value="TrbI"/>
    <property type="match status" value="1"/>
</dbReference>
<evidence type="ECO:0000256" key="3">
    <source>
        <dbReference type="ARBA" id="ARBA00022692"/>
    </source>
</evidence>